<comment type="caution">
    <text evidence="2">The sequence shown here is derived from an EMBL/GenBank/DDBJ whole genome shotgun (WGS) entry which is preliminary data.</text>
</comment>
<feature type="transmembrane region" description="Helical" evidence="1">
    <location>
        <begin position="62"/>
        <end position="80"/>
    </location>
</feature>
<keyword evidence="1" id="KW-1133">Transmembrane helix</keyword>
<evidence type="ECO:0000313" key="3">
    <source>
        <dbReference type="Proteomes" id="UP001597419"/>
    </source>
</evidence>
<feature type="transmembrane region" description="Helical" evidence="1">
    <location>
        <begin position="31"/>
        <end position="50"/>
    </location>
</feature>
<evidence type="ECO:0000313" key="2">
    <source>
        <dbReference type="EMBL" id="MFD2458000.1"/>
    </source>
</evidence>
<keyword evidence="1" id="KW-0812">Transmembrane</keyword>
<dbReference type="Proteomes" id="UP001597419">
    <property type="component" value="Unassembled WGS sequence"/>
</dbReference>
<keyword evidence="3" id="KW-1185">Reference proteome</keyword>
<proteinExistence type="predicted"/>
<protein>
    <submittedName>
        <fullName evidence="2">Uncharacterized protein</fullName>
    </submittedName>
</protein>
<dbReference type="RefSeq" id="WP_345395793.1">
    <property type="nucleotide sequence ID" value="NZ_BAABHG010000007.1"/>
</dbReference>
<evidence type="ECO:0000256" key="1">
    <source>
        <dbReference type="SAM" id="Phobius"/>
    </source>
</evidence>
<feature type="transmembrane region" description="Helical" evidence="1">
    <location>
        <begin position="228"/>
        <end position="246"/>
    </location>
</feature>
<feature type="transmembrane region" description="Helical" evidence="1">
    <location>
        <begin position="100"/>
        <end position="125"/>
    </location>
</feature>
<reference evidence="3" key="1">
    <citation type="journal article" date="2019" name="Int. J. Syst. Evol. Microbiol.">
        <title>The Global Catalogue of Microorganisms (GCM) 10K type strain sequencing project: providing services to taxonomists for standard genome sequencing and annotation.</title>
        <authorList>
            <consortium name="The Broad Institute Genomics Platform"/>
            <consortium name="The Broad Institute Genome Sequencing Center for Infectious Disease"/>
            <person name="Wu L."/>
            <person name="Ma J."/>
        </authorList>
    </citation>
    <scope>NUCLEOTIDE SEQUENCE [LARGE SCALE GENOMIC DNA]</scope>
    <source>
        <strain evidence="3">CGMCC 4.7643</strain>
    </source>
</reference>
<accession>A0ABW5GCH7</accession>
<keyword evidence="1" id="KW-0472">Membrane</keyword>
<dbReference type="EMBL" id="JBHUKU010000003">
    <property type="protein sequence ID" value="MFD2458000.1"/>
    <property type="molecule type" value="Genomic_DNA"/>
</dbReference>
<sequence length="257" mass="26190">MEVLLLKVLLTPSLVLFVSLAQRRWGHLLGGQLTALPLTSGPFVLILACTEGAEAARAAVRGVLLGTPAVLVFCLGYGLLARRHGWFVCLSTSVCATVATSFLVVVLAPPLWCSLAVTTVTLAGVIVARRRVTVATAPPAGPAWELAARVVISAVLVGALSWTAAFVGAGAAGVLATFPALACVLTAFTHRLDGAAAPVQLTRGILAGLPATVAFFLCLLGTLTWLPVGFAFGLGGLVVAVAGAVLPRVRRAAVTPA</sequence>
<feature type="transmembrane region" description="Helical" evidence="1">
    <location>
        <begin position="146"/>
        <end position="165"/>
    </location>
</feature>
<gene>
    <name evidence="2" type="ORF">ACFSYJ_05305</name>
</gene>
<feature type="transmembrane region" description="Helical" evidence="1">
    <location>
        <begin position="201"/>
        <end position="222"/>
    </location>
</feature>
<feature type="transmembrane region" description="Helical" evidence="1">
    <location>
        <begin position="171"/>
        <end position="189"/>
    </location>
</feature>
<name>A0ABW5GCH7_9PSEU</name>
<organism evidence="2 3">
    <name type="scientific">Amycolatopsis samaneae</name>
    <dbReference type="NCBI Taxonomy" id="664691"/>
    <lineage>
        <taxon>Bacteria</taxon>
        <taxon>Bacillati</taxon>
        <taxon>Actinomycetota</taxon>
        <taxon>Actinomycetes</taxon>
        <taxon>Pseudonocardiales</taxon>
        <taxon>Pseudonocardiaceae</taxon>
        <taxon>Amycolatopsis</taxon>
    </lineage>
</organism>